<proteinExistence type="predicted"/>
<accession>A0AAP0HN46</accession>
<dbReference type="AlphaFoldDB" id="A0AAP0HN46"/>
<reference evidence="1 2" key="1">
    <citation type="submission" date="2024-01" db="EMBL/GenBank/DDBJ databases">
        <title>Genome assemblies of Stephania.</title>
        <authorList>
            <person name="Yang L."/>
        </authorList>
    </citation>
    <scope>NUCLEOTIDE SEQUENCE [LARGE SCALE GENOMIC DNA]</scope>
    <source>
        <strain evidence="1">JXDWG</strain>
        <tissue evidence="1">Leaf</tissue>
    </source>
</reference>
<gene>
    <name evidence="1" type="ORF">Scep_028062</name>
</gene>
<evidence type="ECO:0000313" key="1">
    <source>
        <dbReference type="EMBL" id="KAK9088980.1"/>
    </source>
</evidence>
<sequence>MVDQPDIGDHIGEAAPRYINVSDFLELTRRFEFQDHRDTSAPTFQATSLPPTSKVLATPVIVAVPMLPESATPVVVAQIESDTSLDLTHKAGLTRDYERYKLKKFSGDFDVLEA</sequence>
<dbReference type="EMBL" id="JBBNAG010000012">
    <property type="protein sequence ID" value="KAK9088980.1"/>
    <property type="molecule type" value="Genomic_DNA"/>
</dbReference>
<name>A0AAP0HN46_9MAGN</name>
<organism evidence="1 2">
    <name type="scientific">Stephania cephalantha</name>
    <dbReference type="NCBI Taxonomy" id="152367"/>
    <lineage>
        <taxon>Eukaryota</taxon>
        <taxon>Viridiplantae</taxon>
        <taxon>Streptophyta</taxon>
        <taxon>Embryophyta</taxon>
        <taxon>Tracheophyta</taxon>
        <taxon>Spermatophyta</taxon>
        <taxon>Magnoliopsida</taxon>
        <taxon>Ranunculales</taxon>
        <taxon>Menispermaceae</taxon>
        <taxon>Menispermoideae</taxon>
        <taxon>Cissampelideae</taxon>
        <taxon>Stephania</taxon>
    </lineage>
</organism>
<protein>
    <submittedName>
        <fullName evidence="1">Uncharacterized protein</fullName>
    </submittedName>
</protein>
<dbReference type="Proteomes" id="UP001419268">
    <property type="component" value="Unassembled WGS sequence"/>
</dbReference>
<keyword evidence="2" id="KW-1185">Reference proteome</keyword>
<evidence type="ECO:0000313" key="2">
    <source>
        <dbReference type="Proteomes" id="UP001419268"/>
    </source>
</evidence>
<comment type="caution">
    <text evidence="1">The sequence shown here is derived from an EMBL/GenBank/DDBJ whole genome shotgun (WGS) entry which is preliminary data.</text>
</comment>